<dbReference type="Pfam" id="PF00483">
    <property type="entry name" value="NTP_transferase"/>
    <property type="match status" value="1"/>
</dbReference>
<accession>A0A956M0K1</accession>
<dbReference type="EMBL" id="JAGQHR010000422">
    <property type="protein sequence ID" value="MCA9728583.1"/>
    <property type="molecule type" value="Genomic_DNA"/>
</dbReference>
<dbReference type="InterPro" id="IPR005835">
    <property type="entry name" value="NTP_transferase_dom"/>
</dbReference>
<sequence length="345" mass="38313">MTQSTQLWSIVLAAGEGTRLQGLTRDETGRVVPKQFYRIDGDTSMLRWTLDRVGTVVPGHRIVPIVADQHRRWWGSELAAVPQANIVVQPRNRGTVAGILLPLLNLTLRDPDATVLVTPSDHHMDDTRAFRRMVAQAEETIAEEPERIVLIGVPARRPDPELGWLVPVPRAPESRAPWESSYGSVRYDVAEFVEKPDIRLAARLQREGAFWNTGIVVARAQALLGLIRSALAEVHDRFLTAVEEGLFDDPNVVLDLYDEIGSFDFCRDVLEPSAGHLTLLTLPDESWVDLGTEGRIQEWRGRRAHRAGLGENARWRSGSVATVPSGAPRSVPLEPSRIAADRPHA</sequence>
<reference evidence="3" key="1">
    <citation type="submission" date="2020-04" db="EMBL/GenBank/DDBJ databases">
        <authorList>
            <person name="Zhang T."/>
        </authorList>
    </citation>
    <scope>NUCLEOTIDE SEQUENCE</scope>
    <source>
        <strain evidence="3">HKST-UBA01</strain>
    </source>
</reference>
<name>A0A956M0K1_UNCEI</name>
<organism evidence="3 4">
    <name type="scientific">Eiseniibacteriota bacterium</name>
    <dbReference type="NCBI Taxonomy" id="2212470"/>
    <lineage>
        <taxon>Bacteria</taxon>
        <taxon>Candidatus Eiseniibacteriota</taxon>
    </lineage>
</organism>
<gene>
    <name evidence="3" type="ORF">KC729_12920</name>
</gene>
<evidence type="ECO:0000259" key="2">
    <source>
        <dbReference type="Pfam" id="PF00483"/>
    </source>
</evidence>
<evidence type="ECO:0000313" key="4">
    <source>
        <dbReference type="Proteomes" id="UP000697710"/>
    </source>
</evidence>
<feature type="region of interest" description="Disordered" evidence="1">
    <location>
        <begin position="319"/>
        <end position="345"/>
    </location>
</feature>
<comment type="caution">
    <text evidence="3">The sequence shown here is derived from an EMBL/GenBank/DDBJ whole genome shotgun (WGS) entry which is preliminary data.</text>
</comment>
<dbReference type="Gene3D" id="3.90.550.10">
    <property type="entry name" value="Spore Coat Polysaccharide Biosynthesis Protein SpsA, Chain A"/>
    <property type="match status" value="1"/>
</dbReference>
<dbReference type="InterPro" id="IPR029044">
    <property type="entry name" value="Nucleotide-diphossugar_trans"/>
</dbReference>
<protein>
    <submittedName>
        <fullName evidence="3">NTP transferase domain-containing protein</fullName>
    </submittedName>
</protein>
<evidence type="ECO:0000313" key="3">
    <source>
        <dbReference type="EMBL" id="MCA9728583.1"/>
    </source>
</evidence>
<dbReference type="PANTHER" id="PTHR46390:SF1">
    <property type="entry name" value="MANNOSE-1-PHOSPHATE GUANYLYLTRANSFERASE"/>
    <property type="match status" value="1"/>
</dbReference>
<dbReference type="Proteomes" id="UP000697710">
    <property type="component" value="Unassembled WGS sequence"/>
</dbReference>
<feature type="domain" description="Nucleotidyl transferase" evidence="2">
    <location>
        <begin position="9"/>
        <end position="292"/>
    </location>
</feature>
<reference evidence="3" key="2">
    <citation type="journal article" date="2021" name="Microbiome">
        <title>Successional dynamics and alternative stable states in a saline activated sludge microbial community over 9 years.</title>
        <authorList>
            <person name="Wang Y."/>
            <person name="Ye J."/>
            <person name="Ju F."/>
            <person name="Liu L."/>
            <person name="Boyd J.A."/>
            <person name="Deng Y."/>
            <person name="Parks D.H."/>
            <person name="Jiang X."/>
            <person name="Yin X."/>
            <person name="Woodcroft B.J."/>
            <person name="Tyson G.W."/>
            <person name="Hugenholtz P."/>
            <person name="Polz M.F."/>
            <person name="Zhang T."/>
        </authorList>
    </citation>
    <scope>NUCLEOTIDE SEQUENCE</scope>
    <source>
        <strain evidence="3">HKST-UBA01</strain>
    </source>
</reference>
<dbReference type="InterPro" id="IPR051161">
    <property type="entry name" value="Mannose-6P_isomerase_type2"/>
</dbReference>
<keyword evidence="3" id="KW-0808">Transferase</keyword>
<dbReference type="SUPFAM" id="SSF53448">
    <property type="entry name" value="Nucleotide-diphospho-sugar transferases"/>
    <property type="match status" value="1"/>
</dbReference>
<proteinExistence type="predicted"/>
<dbReference type="AlphaFoldDB" id="A0A956M0K1"/>
<dbReference type="GO" id="GO:0009298">
    <property type="term" value="P:GDP-mannose biosynthetic process"/>
    <property type="evidence" value="ECO:0007669"/>
    <property type="project" value="TreeGrafter"/>
</dbReference>
<evidence type="ECO:0000256" key="1">
    <source>
        <dbReference type="SAM" id="MobiDB-lite"/>
    </source>
</evidence>
<dbReference type="GO" id="GO:0004475">
    <property type="term" value="F:mannose-1-phosphate guanylyltransferase (GTP) activity"/>
    <property type="evidence" value="ECO:0007669"/>
    <property type="project" value="TreeGrafter"/>
</dbReference>
<dbReference type="PANTHER" id="PTHR46390">
    <property type="entry name" value="MANNOSE-1-PHOSPHATE GUANYLYLTRANSFERASE"/>
    <property type="match status" value="1"/>
</dbReference>